<name>A0A4C1X316_EUMVA</name>
<gene>
    <name evidence="2" type="ORF">EVAR_40671_1</name>
</gene>
<protein>
    <submittedName>
        <fullName evidence="2">Uncharacterized protein</fullName>
    </submittedName>
</protein>
<proteinExistence type="predicted"/>
<evidence type="ECO:0000313" key="2">
    <source>
        <dbReference type="EMBL" id="GBP58126.1"/>
    </source>
</evidence>
<evidence type="ECO:0000313" key="3">
    <source>
        <dbReference type="Proteomes" id="UP000299102"/>
    </source>
</evidence>
<evidence type="ECO:0000256" key="1">
    <source>
        <dbReference type="SAM" id="MobiDB-lite"/>
    </source>
</evidence>
<keyword evidence="3" id="KW-1185">Reference proteome</keyword>
<reference evidence="2 3" key="1">
    <citation type="journal article" date="2019" name="Commun. Biol.">
        <title>The bagworm genome reveals a unique fibroin gene that provides high tensile strength.</title>
        <authorList>
            <person name="Kono N."/>
            <person name="Nakamura H."/>
            <person name="Ohtoshi R."/>
            <person name="Tomita M."/>
            <person name="Numata K."/>
            <person name="Arakawa K."/>
        </authorList>
    </citation>
    <scope>NUCLEOTIDE SEQUENCE [LARGE SCALE GENOMIC DNA]</scope>
</reference>
<sequence>MWVGDIRSAAAPPLQQLHPTRAIRSRDSASPVVANLRNITPIHGATSLNTTAPPTRHLPENSHGADVDFGIRRRYFILVCQSARARREMPDGFV</sequence>
<accession>A0A4C1X316</accession>
<feature type="region of interest" description="Disordered" evidence="1">
    <location>
        <begin position="44"/>
        <end position="64"/>
    </location>
</feature>
<dbReference type="Proteomes" id="UP000299102">
    <property type="component" value="Unassembled WGS sequence"/>
</dbReference>
<dbReference type="EMBL" id="BGZK01000727">
    <property type="protein sequence ID" value="GBP58126.1"/>
    <property type="molecule type" value="Genomic_DNA"/>
</dbReference>
<comment type="caution">
    <text evidence="2">The sequence shown here is derived from an EMBL/GenBank/DDBJ whole genome shotgun (WGS) entry which is preliminary data.</text>
</comment>
<organism evidence="2 3">
    <name type="scientific">Eumeta variegata</name>
    <name type="common">Bagworm moth</name>
    <name type="synonym">Eumeta japonica</name>
    <dbReference type="NCBI Taxonomy" id="151549"/>
    <lineage>
        <taxon>Eukaryota</taxon>
        <taxon>Metazoa</taxon>
        <taxon>Ecdysozoa</taxon>
        <taxon>Arthropoda</taxon>
        <taxon>Hexapoda</taxon>
        <taxon>Insecta</taxon>
        <taxon>Pterygota</taxon>
        <taxon>Neoptera</taxon>
        <taxon>Endopterygota</taxon>
        <taxon>Lepidoptera</taxon>
        <taxon>Glossata</taxon>
        <taxon>Ditrysia</taxon>
        <taxon>Tineoidea</taxon>
        <taxon>Psychidae</taxon>
        <taxon>Oiketicinae</taxon>
        <taxon>Eumeta</taxon>
    </lineage>
</organism>
<dbReference type="AlphaFoldDB" id="A0A4C1X316"/>